<dbReference type="InterPro" id="IPR050176">
    <property type="entry name" value="LTTR"/>
</dbReference>
<name>A0ABX4MP21_9RHOB</name>
<dbReference type="EMBL" id="PGTD01000016">
    <property type="protein sequence ID" value="PJE29107.1"/>
    <property type="molecule type" value="Genomic_DNA"/>
</dbReference>
<evidence type="ECO:0000256" key="2">
    <source>
        <dbReference type="ARBA" id="ARBA00023015"/>
    </source>
</evidence>
<feature type="domain" description="HTH lysR-type" evidence="5">
    <location>
        <begin position="1"/>
        <end position="59"/>
    </location>
</feature>
<proteinExistence type="inferred from homology"/>
<accession>A0ABX4MP21</accession>
<keyword evidence="4" id="KW-0804">Transcription</keyword>
<protein>
    <submittedName>
        <fullName evidence="6">LysR family transcriptional regulator ArgP</fullName>
    </submittedName>
</protein>
<keyword evidence="7" id="KW-1185">Reference proteome</keyword>
<dbReference type="PANTHER" id="PTHR30579">
    <property type="entry name" value="TRANSCRIPTIONAL REGULATOR"/>
    <property type="match status" value="1"/>
</dbReference>
<dbReference type="InterPro" id="IPR036390">
    <property type="entry name" value="WH_DNA-bd_sf"/>
</dbReference>
<gene>
    <name evidence="6" type="ORF">CVM39_11760</name>
</gene>
<dbReference type="NCBIfam" id="NF002964">
    <property type="entry name" value="PRK03635.1"/>
    <property type="match status" value="1"/>
</dbReference>
<evidence type="ECO:0000256" key="1">
    <source>
        <dbReference type="ARBA" id="ARBA00009437"/>
    </source>
</evidence>
<dbReference type="Pfam" id="PF03466">
    <property type="entry name" value="LysR_substrate"/>
    <property type="match status" value="1"/>
</dbReference>
<dbReference type="NCBIfam" id="TIGR03298">
    <property type="entry name" value="argP"/>
    <property type="match status" value="1"/>
</dbReference>
<dbReference type="InterPro" id="IPR000847">
    <property type="entry name" value="LysR_HTH_N"/>
</dbReference>
<dbReference type="NCBIfam" id="NF009888">
    <property type="entry name" value="PRK13348.1"/>
    <property type="match status" value="1"/>
</dbReference>
<evidence type="ECO:0000313" key="7">
    <source>
        <dbReference type="Proteomes" id="UP000231702"/>
    </source>
</evidence>
<evidence type="ECO:0000256" key="3">
    <source>
        <dbReference type="ARBA" id="ARBA00023125"/>
    </source>
</evidence>
<dbReference type="Gene3D" id="1.10.10.10">
    <property type="entry name" value="Winged helix-like DNA-binding domain superfamily/Winged helix DNA-binding domain"/>
    <property type="match status" value="1"/>
</dbReference>
<dbReference type="Proteomes" id="UP000231702">
    <property type="component" value="Unassembled WGS sequence"/>
</dbReference>
<reference evidence="6 7" key="1">
    <citation type="journal article" date="2018" name="Int. J. Syst. Evol. Microbiol.">
        <title>Pseudooceanicola lipolyticus sp. nov., a marine alphaproteobacterium, reclassification of Oceanicola flagellatus as Pseudooceanicola flagellatus comb. nov. and emended description of the genus Pseudooceanicola.</title>
        <authorList>
            <person name="Huang M.-M."/>
            <person name="Guo L.-L."/>
            <person name="Wu Y.-H."/>
            <person name="Lai Q.-L."/>
            <person name="Shao Z.-Z."/>
            <person name="Wang C.-S."/>
            <person name="Wu M."/>
            <person name="Xu X.-W."/>
        </authorList>
    </citation>
    <scope>NUCLEOTIDE SEQUENCE [LARGE SCALE GENOMIC DNA]</scope>
    <source>
        <strain evidence="6 7">Ar-45</strain>
    </source>
</reference>
<dbReference type="InterPro" id="IPR017685">
    <property type="entry name" value="ArgP"/>
</dbReference>
<evidence type="ECO:0000259" key="5">
    <source>
        <dbReference type="PROSITE" id="PS50931"/>
    </source>
</evidence>
<dbReference type="Pfam" id="PF00126">
    <property type="entry name" value="HTH_1"/>
    <property type="match status" value="1"/>
</dbReference>
<comment type="similarity">
    <text evidence="1">Belongs to the LysR transcriptional regulatory family.</text>
</comment>
<comment type="caution">
    <text evidence="6">The sequence shown here is derived from an EMBL/GenBank/DDBJ whole genome shotgun (WGS) entry which is preliminary data.</text>
</comment>
<dbReference type="SUPFAM" id="SSF46785">
    <property type="entry name" value="Winged helix' DNA-binding domain"/>
    <property type="match status" value="1"/>
</dbReference>
<evidence type="ECO:0000256" key="4">
    <source>
        <dbReference type="ARBA" id="ARBA00023163"/>
    </source>
</evidence>
<evidence type="ECO:0000313" key="6">
    <source>
        <dbReference type="EMBL" id="PJE29107.1"/>
    </source>
</evidence>
<dbReference type="PRINTS" id="PR00039">
    <property type="entry name" value="HTHLYSR"/>
</dbReference>
<keyword evidence="3" id="KW-0238">DNA-binding</keyword>
<organism evidence="6 7">
    <name type="scientific">Pseudooceanicola antarcticus</name>
    <dbReference type="NCBI Taxonomy" id="1247613"/>
    <lineage>
        <taxon>Bacteria</taxon>
        <taxon>Pseudomonadati</taxon>
        <taxon>Pseudomonadota</taxon>
        <taxon>Alphaproteobacteria</taxon>
        <taxon>Rhodobacterales</taxon>
        <taxon>Paracoccaceae</taxon>
        <taxon>Pseudooceanicola</taxon>
    </lineage>
</organism>
<keyword evidence="2" id="KW-0805">Transcription regulation</keyword>
<dbReference type="PROSITE" id="PS50931">
    <property type="entry name" value="HTH_LYSR"/>
    <property type="match status" value="1"/>
</dbReference>
<dbReference type="PANTHER" id="PTHR30579:SF2">
    <property type="entry name" value="HTH-TYPE TRANSCRIPTIONAL REGULATOR ARGP"/>
    <property type="match status" value="1"/>
</dbReference>
<dbReference type="InterPro" id="IPR005119">
    <property type="entry name" value="LysR_subst-bd"/>
</dbReference>
<dbReference type="Gene3D" id="3.40.190.290">
    <property type="match status" value="1"/>
</dbReference>
<dbReference type="InterPro" id="IPR036388">
    <property type="entry name" value="WH-like_DNA-bd_sf"/>
</dbReference>
<dbReference type="RefSeq" id="WP_097144805.1">
    <property type="nucleotide sequence ID" value="NZ_OBEA01000002.1"/>
</dbReference>
<sequence>MQLDRAQLAALAAILRHGSFDRAAAELGITQSAVSQRLRALEERIGTPLIRRGPPARATEAGAQLARHADEIALLEAQTLQRMNLAPGAARVRLAVNADSLATWMPAALARAQDAMPGTSFEVEVDDQDHSARWLREGQVSGAITSEGASLLGCDALPLGALRYRATASPGYMARHLPEGATAEALARAPMLSFNDKDGLQGLWLQTHFGPGLRPPTHRLPSTEGFVLAAEAGLGWGLNPEVLMAPGLASGRLVELIPDTPHDTPLFWQVSRLMAPGLAPLTRAIRDAARSFLIAG</sequence>
<dbReference type="SUPFAM" id="SSF53850">
    <property type="entry name" value="Periplasmic binding protein-like II"/>
    <property type="match status" value="1"/>
</dbReference>